<dbReference type="GO" id="GO:0008270">
    <property type="term" value="F:zinc ion binding"/>
    <property type="evidence" value="ECO:0007669"/>
    <property type="project" value="InterPro"/>
</dbReference>
<keyword evidence="3" id="KW-1185">Reference proteome</keyword>
<evidence type="ECO:0000313" key="3">
    <source>
        <dbReference type="Proteomes" id="UP000220158"/>
    </source>
</evidence>
<dbReference type="PIRSF" id="PIRSF038896">
    <property type="entry name" value="NAPE-PLD"/>
    <property type="match status" value="1"/>
</dbReference>
<dbReference type="VEuPathDB" id="PlasmoDB:PRELSG_1334800"/>
<evidence type="ECO:0000259" key="1">
    <source>
        <dbReference type="Pfam" id="PF12706"/>
    </source>
</evidence>
<dbReference type="PANTHER" id="PTHR15032">
    <property type="entry name" value="N-ACYL-PHOSPHATIDYLETHANOLAMINE-HYDROLYZING PHOSPHOLIPASE D"/>
    <property type="match status" value="1"/>
</dbReference>
<dbReference type="PANTHER" id="PTHR15032:SF4">
    <property type="entry name" value="N-ACYL-PHOSPHATIDYLETHANOLAMINE-HYDROLYZING PHOSPHOLIPASE D"/>
    <property type="match status" value="1"/>
</dbReference>
<dbReference type="OrthoDB" id="332863at2759"/>
<dbReference type="SUPFAM" id="SSF56281">
    <property type="entry name" value="Metallo-hydrolase/oxidoreductase"/>
    <property type="match status" value="1"/>
</dbReference>
<dbReference type="GeneID" id="39738281"/>
<feature type="domain" description="Metallo-beta-lactamase" evidence="1">
    <location>
        <begin position="177"/>
        <end position="377"/>
    </location>
</feature>
<dbReference type="GO" id="GO:0005737">
    <property type="term" value="C:cytoplasm"/>
    <property type="evidence" value="ECO:0007669"/>
    <property type="project" value="TreeGrafter"/>
</dbReference>
<dbReference type="InterPro" id="IPR001279">
    <property type="entry name" value="Metallo-B-lactamas"/>
</dbReference>
<dbReference type="KEGG" id="prel:PRELSG_1334800"/>
<sequence>MKKLINTFLPYYIHNNNLTTNLAFKKKISFFFFYVDRYIYSPLLRSLLRNKSVQEKNKIKRIYTKKVFYKLGLKTNYNQKKNENVENTEYKKFTKYSSETTDKNSYDNTINEIIDKNSNNTNEIDKKIYNNEEINAIWPERIFYVTPLEVKKKIESEKFNVIYIGHMSILVQTKHFNILIDPVLSNRIGFFNILGIKRIIKAGITFENLPSIDFILLSNNRFDTMDKSTLKKIILRDNSIVVGGINIRRYLFKKNFPIVYPLNWFNKLTFENISFYYLPSLTNSHRYFIDKNVYLPGSFLIHDSTSNGSIFYSGHSGYSNHFLQIKSYVNTILKNDRIDLSILPIGIYKPSSLYNSFHMSPKQALQSHFDLNSKKSLGIGSDVFCLGGEEYNEATRELQNILNFYEKEKKKKIDFITLHPGQNITL</sequence>
<proteinExistence type="predicted"/>
<gene>
    <name evidence="2" type="ORF">PRELSG_1334800</name>
</gene>
<dbReference type="RefSeq" id="XP_028535980.1">
    <property type="nucleotide sequence ID" value="XM_028678877.1"/>
</dbReference>
<dbReference type="AlphaFoldDB" id="A0A1J1HEK3"/>
<reference evidence="2 3" key="1">
    <citation type="submission" date="2015-04" db="EMBL/GenBank/DDBJ databases">
        <authorList>
            <consortium name="Pathogen Informatics"/>
        </authorList>
    </citation>
    <scope>NUCLEOTIDE SEQUENCE [LARGE SCALE GENOMIC DNA]</scope>
    <source>
        <strain evidence="2 3">SGS1</strain>
    </source>
</reference>
<dbReference type="InterPro" id="IPR024884">
    <property type="entry name" value="NAPE-PLD"/>
</dbReference>
<organism evidence="2 3">
    <name type="scientific">Plasmodium relictum</name>
    <dbReference type="NCBI Taxonomy" id="85471"/>
    <lineage>
        <taxon>Eukaryota</taxon>
        <taxon>Sar</taxon>
        <taxon>Alveolata</taxon>
        <taxon>Apicomplexa</taxon>
        <taxon>Aconoidasida</taxon>
        <taxon>Haemosporida</taxon>
        <taxon>Plasmodiidae</taxon>
        <taxon>Plasmodium</taxon>
        <taxon>Plasmodium (Haemamoeba)</taxon>
    </lineage>
</organism>
<dbReference type="GO" id="GO:0070290">
    <property type="term" value="F:N-acylphosphatidylethanolamine-specific phospholipase D activity"/>
    <property type="evidence" value="ECO:0007669"/>
    <property type="project" value="InterPro"/>
</dbReference>
<dbReference type="OMA" id="QHWTRRT"/>
<protein>
    <recommendedName>
        <fullName evidence="1">Metallo-beta-lactamase domain-containing protein</fullName>
    </recommendedName>
</protein>
<dbReference type="Pfam" id="PF12706">
    <property type="entry name" value="Lactamase_B_2"/>
    <property type="match status" value="1"/>
</dbReference>
<dbReference type="Gene3D" id="3.60.15.10">
    <property type="entry name" value="Ribonuclease Z/Hydroxyacylglutathione hydrolase-like"/>
    <property type="match status" value="1"/>
</dbReference>
<dbReference type="Proteomes" id="UP000220158">
    <property type="component" value="Chromosome 13"/>
</dbReference>
<dbReference type="InterPro" id="IPR036866">
    <property type="entry name" value="RibonucZ/Hydroxyglut_hydro"/>
</dbReference>
<name>A0A1J1HEK3_PLARL</name>
<dbReference type="EMBL" id="LN835308">
    <property type="protein sequence ID" value="CRH03974.1"/>
    <property type="molecule type" value="Genomic_DNA"/>
</dbReference>
<accession>A0A1J1HEK3</accession>
<evidence type="ECO:0000313" key="2">
    <source>
        <dbReference type="EMBL" id="CRH03974.1"/>
    </source>
</evidence>